<sequence>MRYNTVSHILYASAALAAAGIASPRPSDDDDETPLPLVVWHGLGDSFDGEGMKEVYSLAEHVNPGTFVYPIKLGQDGNSDRTASFYGNVTDQLADVCAALAAHPILSTAPAIDALGFSQGGVFLRGYVERCNNPPVRSLVTFGSPHTGITDFKDCGATDYLCKGAMALLRFNTWSSFVQGRLVPAQYFRDPQDYTSYIEGSNFLADVNNEKDRKNATYAENLASLENLVLYMFEDDTTLIPKESAWFEDVNGTVVTPLRGSKLYSEDWLGLRALDRKGGITFKKTPGEHMQILEGVLREAMESFFGPFGKKFDSRAGSEEL</sequence>
<dbReference type="PANTHER" id="PTHR11247">
    <property type="entry name" value="PALMITOYL-PROTEIN THIOESTERASE/DOLICHYLDIPHOSPHATASE 1"/>
    <property type="match status" value="1"/>
</dbReference>
<name>A0AAE8SRP8_9PEZI</name>
<keyword evidence="5 9" id="KW-0378">Hydrolase</keyword>
<keyword evidence="7" id="KW-0325">Glycoprotein</keyword>
<evidence type="ECO:0000256" key="8">
    <source>
        <dbReference type="ARBA" id="ARBA00031934"/>
    </source>
</evidence>
<dbReference type="SUPFAM" id="SSF53474">
    <property type="entry name" value="alpha/beta-Hydrolases"/>
    <property type="match status" value="1"/>
</dbReference>
<dbReference type="Gene3D" id="3.40.50.1820">
    <property type="entry name" value="alpha/beta hydrolase"/>
    <property type="match status" value="1"/>
</dbReference>
<comment type="similarity">
    <text evidence="1">Belongs to the palmitoyl-protein thioesterase family.</text>
</comment>
<evidence type="ECO:0000256" key="7">
    <source>
        <dbReference type="ARBA" id="ARBA00023180"/>
    </source>
</evidence>
<evidence type="ECO:0000313" key="9">
    <source>
        <dbReference type="EMBL" id="SPN98435.1"/>
    </source>
</evidence>
<keyword evidence="4" id="KW-0732">Signal</keyword>
<evidence type="ECO:0000313" key="10">
    <source>
        <dbReference type="Proteomes" id="UP001187682"/>
    </source>
</evidence>
<dbReference type="AlphaFoldDB" id="A0AAE8SRP8"/>
<dbReference type="PRINTS" id="PR00414">
    <property type="entry name" value="PPTHIESTRASE"/>
</dbReference>
<gene>
    <name evidence="9" type="ORF">DNG_01479</name>
</gene>
<reference evidence="9" key="1">
    <citation type="submission" date="2018-03" db="EMBL/GenBank/DDBJ databases">
        <authorList>
            <person name="Guldener U."/>
        </authorList>
    </citation>
    <scope>NUCLEOTIDE SEQUENCE</scope>
</reference>
<evidence type="ECO:0000256" key="1">
    <source>
        <dbReference type="ARBA" id="ARBA00010758"/>
    </source>
</evidence>
<dbReference type="InterPro" id="IPR002472">
    <property type="entry name" value="Palm_thioest"/>
</dbReference>
<evidence type="ECO:0000256" key="2">
    <source>
        <dbReference type="ARBA" id="ARBA00012423"/>
    </source>
</evidence>
<keyword evidence="6" id="KW-1015">Disulfide bond</keyword>
<keyword evidence="10" id="KW-1185">Reference proteome</keyword>
<evidence type="ECO:0000256" key="4">
    <source>
        <dbReference type="ARBA" id="ARBA00022729"/>
    </source>
</evidence>
<protein>
    <recommendedName>
        <fullName evidence="3">Palmitoyl-protein thioesterase 1</fullName>
        <ecNumber evidence="2">3.1.2.22</ecNumber>
    </recommendedName>
    <alternativeName>
        <fullName evidence="8">Palmitoyl-protein hydrolase 1</fullName>
    </alternativeName>
</protein>
<comment type="caution">
    <text evidence="9">The sequence shown here is derived from an EMBL/GenBank/DDBJ whole genome shotgun (WGS) entry which is preliminary data.</text>
</comment>
<dbReference type="GO" id="GO:0008474">
    <property type="term" value="F:palmitoyl-(protein) hydrolase activity"/>
    <property type="evidence" value="ECO:0007669"/>
    <property type="project" value="UniProtKB-EC"/>
</dbReference>
<organism evidence="9 10">
    <name type="scientific">Cephalotrichum gorgonifer</name>
    <dbReference type="NCBI Taxonomy" id="2041049"/>
    <lineage>
        <taxon>Eukaryota</taxon>
        <taxon>Fungi</taxon>
        <taxon>Dikarya</taxon>
        <taxon>Ascomycota</taxon>
        <taxon>Pezizomycotina</taxon>
        <taxon>Sordariomycetes</taxon>
        <taxon>Hypocreomycetidae</taxon>
        <taxon>Microascales</taxon>
        <taxon>Microascaceae</taxon>
        <taxon>Cephalotrichum</taxon>
    </lineage>
</organism>
<dbReference type="EMBL" id="ONZQ02000002">
    <property type="protein sequence ID" value="SPN98435.1"/>
    <property type="molecule type" value="Genomic_DNA"/>
</dbReference>
<dbReference type="EC" id="3.1.2.22" evidence="2"/>
<evidence type="ECO:0000256" key="6">
    <source>
        <dbReference type="ARBA" id="ARBA00023157"/>
    </source>
</evidence>
<dbReference type="PANTHER" id="PTHR11247:SF8">
    <property type="entry name" value="PALMITOYL-PROTEIN THIOESTERASE 1"/>
    <property type="match status" value="1"/>
</dbReference>
<evidence type="ECO:0000256" key="3">
    <source>
        <dbReference type="ARBA" id="ARBA00014212"/>
    </source>
</evidence>
<dbReference type="InterPro" id="IPR029058">
    <property type="entry name" value="AB_hydrolase_fold"/>
</dbReference>
<dbReference type="Proteomes" id="UP001187682">
    <property type="component" value="Unassembled WGS sequence"/>
</dbReference>
<dbReference type="FunFam" id="3.40.50.1820:FF:000107">
    <property type="entry name" value="Palmitoyl-protein thioesterase 1"/>
    <property type="match status" value="1"/>
</dbReference>
<proteinExistence type="inferred from homology"/>
<evidence type="ECO:0000256" key="5">
    <source>
        <dbReference type="ARBA" id="ARBA00022801"/>
    </source>
</evidence>
<accession>A0AAE8SRP8</accession>
<dbReference type="Pfam" id="PF02089">
    <property type="entry name" value="Palm_thioest"/>
    <property type="match status" value="1"/>
</dbReference>